<dbReference type="InterPro" id="IPR005225">
    <property type="entry name" value="Small_GTP-bd"/>
</dbReference>
<dbReference type="OrthoDB" id="347018at2759"/>
<evidence type="ECO:0000313" key="5">
    <source>
        <dbReference type="EMBL" id="CCE61605.1"/>
    </source>
</evidence>
<dbReference type="InterPro" id="IPR036726">
    <property type="entry name" value="GTP1_OBG_dom_sf"/>
</dbReference>
<evidence type="ECO:0000259" key="4">
    <source>
        <dbReference type="PROSITE" id="PS51883"/>
    </source>
</evidence>
<feature type="domain" description="Obg" evidence="4">
    <location>
        <begin position="122"/>
        <end position="378"/>
    </location>
</feature>
<sequence>MILINQSRLIKYYRINTITRLFSDFRFPDNAPRTADNQSWLEHLENQDKLSENISNAEDYSINAENEDIIDKSLNSRFSYKVISRPPESRYIEIKSPLQNFTSLKYLKSLENDINKNKNRQTGFIDTRIIKCRSGNGGHGAVSFFRDAGRSIGPPDGGDGGDGGSVYIQAVEGIDSLAKLKTTYIAQDGKAGTADQLDGAKGKDMLITVPIGTTVRWCMDPVEVKKFIKEKNLADNKQSIREFTQSHDISLQCVGKLELNNDPFQIQMFRESYKPGKGWIFKGKDEEYHLQQPWFKTLNKRVTTFDVQLRITETNEDRFPLYGIDLSKATTTPICLLKGGNGGLGNMHFLTQMIRNPRFAKEGRNGLEQHFLLELKTIADIGLVGFPNAGKSTILNKISNAKPRIGHWKFTTLVPTIGTVSKGVEETPFTVADIPGIIEGASLNKGMGLDFIKHIQRSKSWVFVLSLESPDPIEDMKTLVYELGGMDKVTTKNILVVCNKADLLENNETSIEKFSKVNEFCKKNNWDCIPISALKNENIDELIQRMAKSIRMKD</sequence>
<gene>
    <name evidence="5" type="primary">TPHA0A05310</name>
    <name evidence="5" type="ordered locus">TPHA_0A05310</name>
</gene>
<dbReference type="KEGG" id="tpf:TPHA_0A05310"/>
<name>G8BNX7_TETPH</name>
<dbReference type="Gene3D" id="2.70.210.12">
    <property type="entry name" value="GTP1/OBG domain"/>
    <property type="match status" value="1"/>
</dbReference>
<dbReference type="Pfam" id="PF01926">
    <property type="entry name" value="MMR_HSR1"/>
    <property type="match status" value="1"/>
</dbReference>
<dbReference type="SUPFAM" id="SSF52540">
    <property type="entry name" value="P-loop containing nucleoside triphosphate hydrolases"/>
    <property type="match status" value="1"/>
</dbReference>
<dbReference type="Gene3D" id="3.40.50.300">
    <property type="entry name" value="P-loop containing nucleotide triphosphate hydrolases"/>
    <property type="match status" value="1"/>
</dbReference>
<dbReference type="Pfam" id="PF01018">
    <property type="entry name" value="GTP1_OBG"/>
    <property type="match status" value="2"/>
</dbReference>
<dbReference type="PROSITE" id="PS51710">
    <property type="entry name" value="G_OBG"/>
    <property type="match status" value="1"/>
</dbReference>
<dbReference type="RefSeq" id="XP_003684039.1">
    <property type="nucleotide sequence ID" value="XM_003683991.1"/>
</dbReference>
<dbReference type="GO" id="GO:1902775">
    <property type="term" value="P:mitochondrial large ribosomal subunit assembly"/>
    <property type="evidence" value="ECO:0007669"/>
    <property type="project" value="EnsemblFungi"/>
</dbReference>
<dbReference type="eggNOG" id="KOG1489">
    <property type="taxonomic scope" value="Eukaryota"/>
</dbReference>
<organism evidence="5 6">
    <name type="scientific">Tetrapisispora phaffii (strain ATCC 24235 / CBS 4417 / NBRC 1672 / NRRL Y-8282 / UCD 70-5)</name>
    <name type="common">Yeast</name>
    <name type="synonym">Fabospora phaffii</name>
    <dbReference type="NCBI Taxonomy" id="1071381"/>
    <lineage>
        <taxon>Eukaryota</taxon>
        <taxon>Fungi</taxon>
        <taxon>Dikarya</taxon>
        <taxon>Ascomycota</taxon>
        <taxon>Saccharomycotina</taxon>
        <taxon>Saccharomycetes</taxon>
        <taxon>Saccharomycetales</taxon>
        <taxon>Saccharomycetaceae</taxon>
        <taxon>Tetrapisispora</taxon>
    </lineage>
</organism>
<dbReference type="InterPro" id="IPR045086">
    <property type="entry name" value="OBG_GTPase"/>
</dbReference>
<dbReference type="CDD" id="cd01898">
    <property type="entry name" value="Obg"/>
    <property type="match status" value="1"/>
</dbReference>
<evidence type="ECO:0000259" key="3">
    <source>
        <dbReference type="PROSITE" id="PS51710"/>
    </source>
</evidence>
<evidence type="ECO:0000256" key="1">
    <source>
        <dbReference type="ARBA" id="ARBA00022741"/>
    </source>
</evidence>
<evidence type="ECO:0000313" key="6">
    <source>
        <dbReference type="Proteomes" id="UP000005666"/>
    </source>
</evidence>
<dbReference type="PANTHER" id="PTHR11702">
    <property type="entry name" value="DEVELOPMENTALLY REGULATED GTP-BINDING PROTEIN-RELATED"/>
    <property type="match status" value="1"/>
</dbReference>
<dbReference type="HOGENOM" id="CLU_011747_2_6_1"/>
<dbReference type="GO" id="GO:0005743">
    <property type="term" value="C:mitochondrial inner membrane"/>
    <property type="evidence" value="ECO:0007669"/>
    <property type="project" value="EnsemblFungi"/>
</dbReference>
<feature type="domain" description="OBG-type G" evidence="3">
    <location>
        <begin position="379"/>
        <end position="551"/>
    </location>
</feature>
<dbReference type="GO" id="GO:0043022">
    <property type="term" value="F:ribosome binding"/>
    <property type="evidence" value="ECO:0007669"/>
    <property type="project" value="EnsemblFungi"/>
</dbReference>
<dbReference type="PRINTS" id="PR00326">
    <property type="entry name" value="GTP1OBG"/>
</dbReference>
<dbReference type="GeneID" id="11532733"/>
<dbReference type="InterPro" id="IPR031167">
    <property type="entry name" value="G_OBG"/>
</dbReference>
<keyword evidence="6" id="KW-1185">Reference proteome</keyword>
<dbReference type="AlphaFoldDB" id="G8BNX7"/>
<keyword evidence="2" id="KW-0342">GTP-binding</keyword>
<protein>
    <recommendedName>
        <fullName evidence="7">OBG-type G domain-containing protein</fullName>
    </recommendedName>
</protein>
<dbReference type="SUPFAM" id="SSF82051">
    <property type="entry name" value="Obg GTP-binding protein N-terminal domain"/>
    <property type="match status" value="1"/>
</dbReference>
<dbReference type="EMBL" id="HE612856">
    <property type="protein sequence ID" value="CCE61605.1"/>
    <property type="molecule type" value="Genomic_DNA"/>
</dbReference>
<dbReference type="OMA" id="PRVGHWE"/>
<dbReference type="STRING" id="1071381.G8BNX7"/>
<dbReference type="GO" id="GO:0003924">
    <property type="term" value="F:GTPase activity"/>
    <property type="evidence" value="ECO:0007669"/>
    <property type="project" value="InterPro"/>
</dbReference>
<dbReference type="PROSITE" id="PS51883">
    <property type="entry name" value="OBG"/>
    <property type="match status" value="1"/>
</dbReference>
<dbReference type="InterPro" id="IPR027417">
    <property type="entry name" value="P-loop_NTPase"/>
</dbReference>
<proteinExistence type="predicted"/>
<evidence type="ECO:0000256" key="2">
    <source>
        <dbReference type="ARBA" id="ARBA00023134"/>
    </source>
</evidence>
<dbReference type="NCBIfam" id="TIGR00231">
    <property type="entry name" value="small_GTP"/>
    <property type="match status" value="1"/>
</dbReference>
<accession>G8BNX7</accession>
<dbReference type="InterPro" id="IPR006169">
    <property type="entry name" value="GTP1_OBG_dom"/>
</dbReference>
<dbReference type="InterPro" id="IPR006073">
    <property type="entry name" value="GTP-bd"/>
</dbReference>
<dbReference type="GO" id="GO:0005525">
    <property type="term" value="F:GTP binding"/>
    <property type="evidence" value="ECO:0007669"/>
    <property type="project" value="UniProtKB-KW"/>
</dbReference>
<keyword evidence="1" id="KW-0547">Nucleotide-binding</keyword>
<dbReference type="PANTHER" id="PTHR11702:SF31">
    <property type="entry name" value="MITOCHONDRIAL RIBOSOME-ASSOCIATED GTPASE 2"/>
    <property type="match status" value="1"/>
</dbReference>
<dbReference type="Proteomes" id="UP000005666">
    <property type="component" value="Chromosome 1"/>
</dbReference>
<reference evidence="5 6" key="1">
    <citation type="journal article" date="2011" name="Proc. Natl. Acad. Sci. U.S.A.">
        <title>Evolutionary erosion of yeast sex chromosomes by mating-type switching accidents.</title>
        <authorList>
            <person name="Gordon J.L."/>
            <person name="Armisen D."/>
            <person name="Proux-Wera E."/>
            <person name="Oheigeartaigh S.S."/>
            <person name="Byrne K.P."/>
            <person name="Wolfe K.H."/>
        </authorList>
    </citation>
    <scope>NUCLEOTIDE SEQUENCE [LARGE SCALE GENOMIC DNA]</scope>
    <source>
        <strain evidence="6">ATCC 24235 / CBS 4417 / NBRC 1672 / NRRL Y-8282 / UCD 70-5</strain>
    </source>
</reference>
<evidence type="ECO:0008006" key="7">
    <source>
        <dbReference type="Google" id="ProtNLM"/>
    </source>
</evidence>